<dbReference type="GO" id="GO:0032480">
    <property type="term" value="P:negative regulation of type I interferon production"/>
    <property type="evidence" value="ECO:0007669"/>
    <property type="project" value="InterPro"/>
</dbReference>
<dbReference type="PANTHER" id="PTHR14390:SF2">
    <property type="entry name" value="G PATCH DOMAIN-CONTAINING PROTEIN 3"/>
    <property type="match status" value="1"/>
</dbReference>
<dbReference type="EMBL" id="REGN01001523">
    <property type="protein sequence ID" value="RNA34109.1"/>
    <property type="molecule type" value="Genomic_DNA"/>
</dbReference>
<evidence type="ECO:0000313" key="3">
    <source>
        <dbReference type="EMBL" id="RNA34109.1"/>
    </source>
</evidence>
<gene>
    <name evidence="3" type="ORF">BpHYR1_025051</name>
</gene>
<dbReference type="STRING" id="10195.A0A3M7SEF2"/>
<dbReference type="OrthoDB" id="5842926at2759"/>
<evidence type="ECO:0000259" key="2">
    <source>
        <dbReference type="PROSITE" id="PS50174"/>
    </source>
</evidence>
<dbReference type="InterPro" id="IPR040341">
    <property type="entry name" value="GPATCH3"/>
</dbReference>
<feature type="domain" description="G-patch" evidence="2">
    <location>
        <begin position="302"/>
        <end position="350"/>
    </location>
</feature>
<dbReference type="PROSITE" id="PS50174">
    <property type="entry name" value="G_PATCH"/>
    <property type="match status" value="1"/>
</dbReference>
<feature type="compositionally biased region" description="Basic and acidic residues" evidence="1">
    <location>
        <begin position="179"/>
        <end position="191"/>
    </location>
</feature>
<reference evidence="3 4" key="1">
    <citation type="journal article" date="2018" name="Sci. Rep.">
        <title>Genomic signatures of local adaptation to the degree of environmental predictability in rotifers.</title>
        <authorList>
            <person name="Franch-Gras L."/>
            <person name="Hahn C."/>
            <person name="Garcia-Roger E.M."/>
            <person name="Carmona M.J."/>
            <person name="Serra M."/>
            <person name="Gomez A."/>
        </authorList>
    </citation>
    <scope>NUCLEOTIDE SEQUENCE [LARGE SCALE GENOMIC DNA]</scope>
    <source>
        <strain evidence="3">HYR1</strain>
    </source>
</reference>
<protein>
    <submittedName>
        <fullName evidence="3">G patch domain-containing 3</fullName>
    </submittedName>
</protein>
<evidence type="ECO:0000256" key="1">
    <source>
        <dbReference type="SAM" id="MobiDB-lite"/>
    </source>
</evidence>
<sequence>MMNEISILISEIPCEYHSKDLRHFFSYSIEKDFFIRFHYRKRPHQSKKFNLALVKIKPNKYDEFFQMYEAKHWFDYQNQPNRTHLKCKIMKIKKFEDQDLVDLVEFRNIPNWMSQGNVGTPTKNFLNYINRCKMPSSMISKLGINIADYRRCTKKKYTNVQFDYDQDEEDKSEDELEEWERHESLHDDVTKQDRTSPYLYEDEIELKWEKGGSGLVFYTDENFWKDYENKDFDAETADDWDLDMSVYYELDQADKDSADLLDMRKQNMLRRGDTTLVNDEQRHKRLNPFANPKQKRCKLFDRDSFGRKQLEKLGWKEGESIGLRPGLKNALDASEAKKPMDKTGLGYHGEKVDHKEEKLRRQSDFYIGSIYDKNPNRPDTLLTRFEPTLKYK</sequence>
<dbReference type="GO" id="GO:0039536">
    <property type="term" value="P:negative regulation of RIG-I signaling pathway"/>
    <property type="evidence" value="ECO:0007669"/>
    <property type="project" value="InterPro"/>
</dbReference>
<evidence type="ECO:0000313" key="4">
    <source>
        <dbReference type="Proteomes" id="UP000276133"/>
    </source>
</evidence>
<dbReference type="PANTHER" id="PTHR14390">
    <property type="entry name" value="G PATCH DOMAIN CONTAINING PROTEIN 3"/>
    <property type="match status" value="1"/>
</dbReference>
<accession>A0A3M7SEF2</accession>
<comment type="caution">
    <text evidence="3">The sequence shown here is derived from an EMBL/GenBank/DDBJ whole genome shotgun (WGS) entry which is preliminary data.</text>
</comment>
<feature type="region of interest" description="Disordered" evidence="1">
    <location>
        <begin position="166"/>
        <end position="191"/>
    </location>
</feature>
<name>A0A3M7SEF2_BRAPC</name>
<proteinExistence type="predicted"/>
<feature type="compositionally biased region" description="Acidic residues" evidence="1">
    <location>
        <begin position="166"/>
        <end position="178"/>
    </location>
</feature>
<dbReference type="InterPro" id="IPR000467">
    <property type="entry name" value="G_patch_dom"/>
</dbReference>
<dbReference type="SMART" id="SM00443">
    <property type="entry name" value="G_patch"/>
    <property type="match status" value="1"/>
</dbReference>
<dbReference type="AlphaFoldDB" id="A0A3M7SEF2"/>
<dbReference type="GO" id="GO:0045893">
    <property type="term" value="P:positive regulation of DNA-templated transcription"/>
    <property type="evidence" value="ECO:0007669"/>
    <property type="project" value="TreeGrafter"/>
</dbReference>
<dbReference type="Proteomes" id="UP000276133">
    <property type="component" value="Unassembled WGS sequence"/>
</dbReference>
<dbReference type="GO" id="GO:0003676">
    <property type="term" value="F:nucleic acid binding"/>
    <property type="evidence" value="ECO:0007669"/>
    <property type="project" value="InterPro"/>
</dbReference>
<keyword evidence="4" id="KW-1185">Reference proteome</keyword>
<organism evidence="3 4">
    <name type="scientific">Brachionus plicatilis</name>
    <name type="common">Marine rotifer</name>
    <name type="synonym">Brachionus muelleri</name>
    <dbReference type="NCBI Taxonomy" id="10195"/>
    <lineage>
        <taxon>Eukaryota</taxon>
        <taxon>Metazoa</taxon>
        <taxon>Spiralia</taxon>
        <taxon>Gnathifera</taxon>
        <taxon>Rotifera</taxon>
        <taxon>Eurotatoria</taxon>
        <taxon>Monogononta</taxon>
        <taxon>Pseudotrocha</taxon>
        <taxon>Ploima</taxon>
        <taxon>Brachionidae</taxon>
        <taxon>Brachionus</taxon>
    </lineage>
</organism>